<organism evidence="1 2">
    <name type="scientific">Carex littledalei</name>
    <dbReference type="NCBI Taxonomy" id="544730"/>
    <lineage>
        <taxon>Eukaryota</taxon>
        <taxon>Viridiplantae</taxon>
        <taxon>Streptophyta</taxon>
        <taxon>Embryophyta</taxon>
        <taxon>Tracheophyta</taxon>
        <taxon>Spermatophyta</taxon>
        <taxon>Magnoliopsida</taxon>
        <taxon>Liliopsida</taxon>
        <taxon>Poales</taxon>
        <taxon>Cyperaceae</taxon>
        <taxon>Cyperoideae</taxon>
        <taxon>Cariceae</taxon>
        <taxon>Carex</taxon>
        <taxon>Carex subgen. Euthyceras</taxon>
    </lineage>
</organism>
<comment type="caution">
    <text evidence="1">The sequence shown here is derived from an EMBL/GenBank/DDBJ whole genome shotgun (WGS) entry which is preliminary data.</text>
</comment>
<reference evidence="1" key="1">
    <citation type="submission" date="2020-01" db="EMBL/GenBank/DDBJ databases">
        <title>Genome sequence of Kobresia littledalei, the first chromosome-level genome in the family Cyperaceae.</title>
        <authorList>
            <person name="Qu G."/>
        </authorList>
    </citation>
    <scope>NUCLEOTIDE SEQUENCE</scope>
    <source>
        <strain evidence="1">C.B.Clarke</strain>
        <tissue evidence="1">Leaf</tissue>
    </source>
</reference>
<evidence type="ECO:0000313" key="2">
    <source>
        <dbReference type="Proteomes" id="UP000623129"/>
    </source>
</evidence>
<proteinExistence type="predicted"/>
<dbReference type="EMBL" id="SWLB01000009">
    <property type="protein sequence ID" value="KAF3334127.1"/>
    <property type="molecule type" value="Genomic_DNA"/>
</dbReference>
<name>A0A833R5D2_9POAL</name>
<dbReference type="AlphaFoldDB" id="A0A833R5D2"/>
<sequence length="92" mass="10899">MERMATRLKVTRHRDTNNRTRNRLILLRDTLHPMLNRHLDSKAVALPSWKDAWLRFVVAAYWMLAFKSNKLDLDPLISCFAFGGKLVFMKIR</sequence>
<accession>A0A833R5D2</accession>
<keyword evidence="2" id="KW-1185">Reference proteome</keyword>
<protein>
    <submittedName>
        <fullName evidence="1">Uncharacterized protein</fullName>
    </submittedName>
</protein>
<gene>
    <name evidence="1" type="ORF">FCM35_KLT20731</name>
</gene>
<dbReference type="Proteomes" id="UP000623129">
    <property type="component" value="Unassembled WGS sequence"/>
</dbReference>
<evidence type="ECO:0000313" key="1">
    <source>
        <dbReference type="EMBL" id="KAF3334127.1"/>
    </source>
</evidence>